<reference evidence="1 3" key="1">
    <citation type="journal article" date="2011" name="Nature">
        <title>The Medicago genome provides insight into the evolution of rhizobial symbioses.</title>
        <authorList>
            <person name="Young N.D."/>
            <person name="Debelle F."/>
            <person name="Oldroyd G.E."/>
            <person name="Geurts R."/>
            <person name="Cannon S.B."/>
            <person name="Udvardi M.K."/>
            <person name="Benedito V.A."/>
            <person name="Mayer K.F."/>
            <person name="Gouzy J."/>
            <person name="Schoof H."/>
            <person name="Van de Peer Y."/>
            <person name="Proost S."/>
            <person name="Cook D.R."/>
            <person name="Meyers B.C."/>
            <person name="Spannagl M."/>
            <person name="Cheung F."/>
            <person name="De Mita S."/>
            <person name="Krishnakumar V."/>
            <person name="Gundlach H."/>
            <person name="Zhou S."/>
            <person name="Mudge J."/>
            <person name="Bharti A.K."/>
            <person name="Murray J.D."/>
            <person name="Naoumkina M.A."/>
            <person name="Rosen B."/>
            <person name="Silverstein K.A."/>
            <person name="Tang H."/>
            <person name="Rombauts S."/>
            <person name="Zhao P.X."/>
            <person name="Zhou P."/>
            <person name="Barbe V."/>
            <person name="Bardou P."/>
            <person name="Bechner M."/>
            <person name="Bellec A."/>
            <person name="Berger A."/>
            <person name="Berges H."/>
            <person name="Bidwell S."/>
            <person name="Bisseling T."/>
            <person name="Choisne N."/>
            <person name="Couloux A."/>
            <person name="Denny R."/>
            <person name="Deshpande S."/>
            <person name="Dai X."/>
            <person name="Doyle J.J."/>
            <person name="Dudez A.M."/>
            <person name="Farmer A.D."/>
            <person name="Fouteau S."/>
            <person name="Franken C."/>
            <person name="Gibelin C."/>
            <person name="Gish J."/>
            <person name="Goldstein S."/>
            <person name="Gonzalez A.J."/>
            <person name="Green P.J."/>
            <person name="Hallab A."/>
            <person name="Hartog M."/>
            <person name="Hua A."/>
            <person name="Humphray S.J."/>
            <person name="Jeong D.H."/>
            <person name="Jing Y."/>
            <person name="Jocker A."/>
            <person name="Kenton S.M."/>
            <person name="Kim D.J."/>
            <person name="Klee K."/>
            <person name="Lai H."/>
            <person name="Lang C."/>
            <person name="Lin S."/>
            <person name="Macmil S.L."/>
            <person name="Magdelenat G."/>
            <person name="Matthews L."/>
            <person name="McCorrison J."/>
            <person name="Monaghan E.L."/>
            <person name="Mun J.H."/>
            <person name="Najar F.Z."/>
            <person name="Nicholson C."/>
            <person name="Noirot C."/>
            <person name="O'Bleness M."/>
            <person name="Paule C.R."/>
            <person name="Poulain J."/>
            <person name="Prion F."/>
            <person name="Qin B."/>
            <person name="Qu C."/>
            <person name="Retzel E.F."/>
            <person name="Riddle C."/>
            <person name="Sallet E."/>
            <person name="Samain S."/>
            <person name="Samson N."/>
            <person name="Sanders I."/>
            <person name="Saurat O."/>
            <person name="Scarpelli C."/>
            <person name="Schiex T."/>
            <person name="Segurens B."/>
            <person name="Severin A.J."/>
            <person name="Sherrier D.J."/>
            <person name="Shi R."/>
            <person name="Sims S."/>
            <person name="Singer S.R."/>
            <person name="Sinharoy S."/>
            <person name="Sterck L."/>
            <person name="Viollet A."/>
            <person name="Wang B.B."/>
            <person name="Wang K."/>
            <person name="Wang M."/>
            <person name="Wang X."/>
            <person name="Warfsmann J."/>
            <person name="Weissenbach J."/>
            <person name="White D.D."/>
            <person name="White J.D."/>
            <person name="Wiley G.B."/>
            <person name="Wincker P."/>
            <person name="Xing Y."/>
            <person name="Yang L."/>
            <person name="Yao Z."/>
            <person name="Ying F."/>
            <person name="Zhai J."/>
            <person name="Zhou L."/>
            <person name="Zuber A."/>
            <person name="Denarie J."/>
            <person name="Dixon R.A."/>
            <person name="May G.D."/>
            <person name="Schwartz D.C."/>
            <person name="Rogers J."/>
            <person name="Quetier F."/>
            <person name="Town C.D."/>
            <person name="Roe B.A."/>
        </authorList>
    </citation>
    <scope>NUCLEOTIDE SEQUENCE [LARGE SCALE GENOMIC DNA]</scope>
    <source>
        <strain evidence="1">A17</strain>
        <strain evidence="2 3">cv. Jemalong A17</strain>
    </source>
</reference>
<proteinExistence type="predicted"/>
<evidence type="ECO:0000313" key="2">
    <source>
        <dbReference type="EnsemblPlants" id="AES76577"/>
    </source>
</evidence>
<dbReference type="EnsemblPlants" id="AES76577">
    <property type="protein sequence ID" value="AES76577"/>
    <property type="gene ID" value="MTR_6g081910"/>
</dbReference>
<dbReference type="EMBL" id="CM001222">
    <property type="protein sequence ID" value="AES76577.1"/>
    <property type="molecule type" value="Genomic_DNA"/>
</dbReference>
<dbReference type="HOGENOM" id="CLU_3035423_0_0_1"/>
<dbReference type="Proteomes" id="UP000002051">
    <property type="component" value="Chromosome 6"/>
</dbReference>
<sequence length="55" mass="6115">MSPWSSFNEAFTFRSSSKSRSAGEIGNLLSKDDAFSEIMKTVTLTFSLFLEMLGN</sequence>
<gene>
    <name evidence="1" type="ordered locus">MTR_6g081910</name>
</gene>
<evidence type="ECO:0000313" key="3">
    <source>
        <dbReference type="Proteomes" id="UP000002051"/>
    </source>
</evidence>
<dbReference type="AlphaFoldDB" id="G7KM56"/>
<organism evidence="1 3">
    <name type="scientific">Medicago truncatula</name>
    <name type="common">Barrel medic</name>
    <name type="synonym">Medicago tribuloides</name>
    <dbReference type="NCBI Taxonomy" id="3880"/>
    <lineage>
        <taxon>Eukaryota</taxon>
        <taxon>Viridiplantae</taxon>
        <taxon>Streptophyta</taxon>
        <taxon>Embryophyta</taxon>
        <taxon>Tracheophyta</taxon>
        <taxon>Spermatophyta</taxon>
        <taxon>Magnoliopsida</taxon>
        <taxon>eudicotyledons</taxon>
        <taxon>Gunneridae</taxon>
        <taxon>Pentapetalae</taxon>
        <taxon>rosids</taxon>
        <taxon>fabids</taxon>
        <taxon>Fabales</taxon>
        <taxon>Fabaceae</taxon>
        <taxon>Papilionoideae</taxon>
        <taxon>50 kb inversion clade</taxon>
        <taxon>NPAAA clade</taxon>
        <taxon>Hologalegina</taxon>
        <taxon>IRL clade</taxon>
        <taxon>Trifolieae</taxon>
        <taxon>Medicago</taxon>
    </lineage>
</organism>
<evidence type="ECO:0000313" key="1">
    <source>
        <dbReference type="EMBL" id="AES76577.1"/>
    </source>
</evidence>
<name>G7KM56_MEDTR</name>
<dbReference type="PaxDb" id="3880-AES76577"/>
<protein>
    <submittedName>
        <fullName evidence="1 2">Uncharacterized protein</fullName>
    </submittedName>
</protein>
<reference evidence="1 3" key="2">
    <citation type="journal article" date="2014" name="BMC Genomics">
        <title>An improved genome release (version Mt4.0) for the model legume Medicago truncatula.</title>
        <authorList>
            <person name="Tang H."/>
            <person name="Krishnakumar V."/>
            <person name="Bidwell S."/>
            <person name="Rosen B."/>
            <person name="Chan A."/>
            <person name="Zhou S."/>
            <person name="Gentzbittel L."/>
            <person name="Childs K.L."/>
            <person name="Yandell M."/>
            <person name="Gundlach H."/>
            <person name="Mayer K.F."/>
            <person name="Schwartz D.C."/>
            <person name="Town C.D."/>
        </authorList>
    </citation>
    <scope>GENOME REANNOTATION</scope>
    <source>
        <strain evidence="2 3">cv. Jemalong A17</strain>
    </source>
</reference>
<keyword evidence="3" id="KW-1185">Reference proteome</keyword>
<accession>G7KM56</accession>
<reference evidence="2" key="3">
    <citation type="submission" date="2015-04" db="UniProtKB">
        <authorList>
            <consortium name="EnsemblPlants"/>
        </authorList>
    </citation>
    <scope>IDENTIFICATION</scope>
    <source>
        <strain evidence="2">cv. Jemalong A17</strain>
    </source>
</reference>